<evidence type="ECO:0000313" key="1">
    <source>
        <dbReference type="EMBL" id="ROR97775.1"/>
    </source>
</evidence>
<protein>
    <submittedName>
        <fullName evidence="2">Uncharacterized protein</fullName>
    </submittedName>
</protein>
<sequence length="103" mass="11509">MNLEHWGTIVALVAALAGIIWQGTKAIADARAGVHARHSTERRDTVADRDALIDQMQEEITALRLRLDRVEAQLAVEQDYSRQLVDQIYRGEGPPPRPRPTTA</sequence>
<dbReference type="AlphaFoldDB" id="A0A3N2DEK1"/>
<name>A0A3N2DEK1_9MICO</name>
<keyword evidence="3" id="KW-1185">Reference proteome</keyword>
<dbReference type="EMBL" id="RKHQ01000001">
    <property type="protein sequence ID" value="ROR97854.1"/>
    <property type="molecule type" value="Genomic_DNA"/>
</dbReference>
<evidence type="ECO:0000313" key="3">
    <source>
        <dbReference type="Proteomes" id="UP000275356"/>
    </source>
</evidence>
<evidence type="ECO:0000313" key="2">
    <source>
        <dbReference type="EMBL" id="ROR97854.1"/>
    </source>
</evidence>
<comment type="caution">
    <text evidence="2">The sequence shown here is derived from an EMBL/GenBank/DDBJ whole genome shotgun (WGS) entry which is preliminary data.</text>
</comment>
<dbReference type="Proteomes" id="UP000275356">
    <property type="component" value="Unassembled WGS sequence"/>
</dbReference>
<dbReference type="RefSeq" id="WP_123739768.1">
    <property type="nucleotide sequence ID" value="NZ_RKHQ01000001.1"/>
</dbReference>
<dbReference type="EMBL" id="RKHQ01000001">
    <property type="protein sequence ID" value="ROR97775.1"/>
    <property type="molecule type" value="Genomic_DNA"/>
</dbReference>
<accession>A0A3N2DEK1</accession>
<reference evidence="2 3" key="1">
    <citation type="submission" date="2018-11" db="EMBL/GenBank/DDBJ databases">
        <title>Sequencing the genomes of 1000 actinobacteria strains.</title>
        <authorList>
            <person name="Klenk H.-P."/>
        </authorList>
    </citation>
    <scope>NUCLEOTIDE SEQUENCE [LARGE SCALE GENOMIC DNA]</scope>
    <source>
        <strain evidence="2 3">DSM 13521</strain>
    </source>
</reference>
<organism evidence="2 3">
    <name type="scientific">Salana multivorans</name>
    <dbReference type="NCBI Taxonomy" id="120377"/>
    <lineage>
        <taxon>Bacteria</taxon>
        <taxon>Bacillati</taxon>
        <taxon>Actinomycetota</taxon>
        <taxon>Actinomycetes</taxon>
        <taxon>Micrococcales</taxon>
        <taxon>Beutenbergiaceae</taxon>
        <taxon>Salana</taxon>
    </lineage>
</organism>
<proteinExistence type="predicted"/>
<gene>
    <name evidence="1" type="ORF">EDD28_2383</name>
    <name evidence="2" type="ORF">EDD28_2464</name>
</gene>